<feature type="transmembrane region" description="Helical" evidence="7">
    <location>
        <begin position="84"/>
        <end position="102"/>
    </location>
</feature>
<dbReference type="Gene3D" id="1.20.1250.20">
    <property type="entry name" value="MFS general substrate transporter like domains"/>
    <property type="match status" value="1"/>
</dbReference>
<evidence type="ECO:0000256" key="5">
    <source>
        <dbReference type="ARBA" id="ARBA00022989"/>
    </source>
</evidence>
<dbReference type="SUPFAM" id="SSF103473">
    <property type="entry name" value="MFS general substrate transporter"/>
    <property type="match status" value="1"/>
</dbReference>
<dbReference type="EMBL" id="QUMQ01000001">
    <property type="protein sequence ID" value="REG01518.1"/>
    <property type="molecule type" value="Genomic_DNA"/>
</dbReference>
<evidence type="ECO:0000256" key="6">
    <source>
        <dbReference type="ARBA" id="ARBA00023136"/>
    </source>
</evidence>
<name>A0A3D9ZWG1_9ACTN</name>
<evidence type="ECO:0000256" key="4">
    <source>
        <dbReference type="ARBA" id="ARBA00022692"/>
    </source>
</evidence>
<keyword evidence="4 7" id="KW-0812">Transmembrane</keyword>
<dbReference type="InterPro" id="IPR050171">
    <property type="entry name" value="MFS_Transporters"/>
</dbReference>
<organism evidence="9 10">
    <name type="scientific">Asanoa ferruginea</name>
    <dbReference type="NCBI Taxonomy" id="53367"/>
    <lineage>
        <taxon>Bacteria</taxon>
        <taxon>Bacillati</taxon>
        <taxon>Actinomycetota</taxon>
        <taxon>Actinomycetes</taxon>
        <taxon>Micromonosporales</taxon>
        <taxon>Micromonosporaceae</taxon>
        <taxon>Asanoa</taxon>
    </lineage>
</organism>
<comment type="subcellular location">
    <subcellularLocation>
        <location evidence="1">Cell membrane</location>
        <topology evidence="1">Multi-pass membrane protein</topology>
    </subcellularLocation>
</comment>
<evidence type="ECO:0000256" key="1">
    <source>
        <dbReference type="ARBA" id="ARBA00004651"/>
    </source>
</evidence>
<dbReference type="PANTHER" id="PTHR23517">
    <property type="entry name" value="RESISTANCE PROTEIN MDTM, PUTATIVE-RELATED-RELATED"/>
    <property type="match status" value="1"/>
</dbReference>
<dbReference type="InterPro" id="IPR011701">
    <property type="entry name" value="MFS"/>
</dbReference>
<protein>
    <submittedName>
        <fullName evidence="9">Putative MFS family arabinose efflux permease</fullName>
    </submittedName>
</protein>
<evidence type="ECO:0000256" key="7">
    <source>
        <dbReference type="SAM" id="Phobius"/>
    </source>
</evidence>
<feature type="transmembrane region" description="Helical" evidence="7">
    <location>
        <begin position="49"/>
        <end position="72"/>
    </location>
</feature>
<gene>
    <name evidence="9" type="ORF">DFJ67_7602</name>
</gene>
<evidence type="ECO:0000313" key="9">
    <source>
        <dbReference type="EMBL" id="REG01518.1"/>
    </source>
</evidence>
<reference evidence="9 10" key="1">
    <citation type="submission" date="2018-08" db="EMBL/GenBank/DDBJ databases">
        <title>Sequencing the genomes of 1000 actinobacteria strains.</title>
        <authorList>
            <person name="Klenk H.-P."/>
        </authorList>
    </citation>
    <scope>NUCLEOTIDE SEQUENCE [LARGE SCALE GENOMIC DNA]</scope>
    <source>
        <strain evidence="9 10">DSM 44099</strain>
    </source>
</reference>
<evidence type="ECO:0000313" key="10">
    <source>
        <dbReference type="Proteomes" id="UP000256913"/>
    </source>
</evidence>
<dbReference type="Proteomes" id="UP000256913">
    <property type="component" value="Unassembled WGS sequence"/>
</dbReference>
<feature type="transmembrane region" description="Helical" evidence="7">
    <location>
        <begin position="178"/>
        <end position="201"/>
    </location>
</feature>
<keyword evidence="3" id="KW-1003">Cell membrane</keyword>
<evidence type="ECO:0000256" key="3">
    <source>
        <dbReference type="ARBA" id="ARBA00022475"/>
    </source>
</evidence>
<feature type="transmembrane region" description="Helical" evidence="7">
    <location>
        <begin position="378"/>
        <end position="398"/>
    </location>
</feature>
<keyword evidence="10" id="KW-1185">Reference proteome</keyword>
<feature type="transmembrane region" description="Helical" evidence="7">
    <location>
        <begin position="254"/>
        <end position="274"/>
    </location>
</feature>
<feature type="transmembrane region" description="Helical" evidence="7">
    <location>
        <begin position="108"/>
        <end position="131"/>
    </location>
</feature>
<dbReference type="InterPro" id="IPR036259">
    <property type="entry name" value="MFS_trans_sf"/>
</dbReference>
<feature type="transmembrane region" description="Helical" evidence="7">
    <location>
        <begin position="222"/>
        <end position="242"/>
    </location>
</feature>
<feature type="transmembrane region" description="Helical" evidence="7">
    <location>
        <begin position="312"/>
        <end position="336"/>
    </location>
</feature>
<feature type="transmembrane region" description="Helical" evidence="7">
    <location>
        <begin position="152"/>
        <end position="172"/>
    </location>
</feature>
<dbReference type="PANTHER" id="PTHR23517:SF13">
    <property type="entry name" value="MAJOR FACILITATOR SUPERFAMILY MFS_1"/>
    <property type="match status" value="1"/>
</dbReference>
<comment type="caution">
    <text evidence="9">The sequence shown here is derived from an EMBL/GenBank/DDBJ whole genome shotgun (WGS) entry which is preliminary data.</text>
</comment>
<evidence type="ECO:0000259" key="8">
    <source>
        <dbReference type="PROSITE" id="PS50850"/>
    </source>
</evidence>
<accession>A0A3D9ZWG1</accession>
<feature type="transmembrane region" description="Helical" evidence="7">
    <location>
        <begin position="348"/>
        <end position="372"/>
    </location>
</feature>
<keyword evidence="6 7" id="KW-0472">Membrane</keyword>
<dbReference type="GO" id="GO:0005886">
    <property type="term" value="C:plasma membrane"/>
    <property type="evidence" value="ECO:0007669"/>
    <property type="project" value="UniProtKB-SubCell"/>
</dbReference>
<sequence>MEHRVRLAIMARTTHRVGFALVALAYAAATAGGSVPTPLYVLYQRRDHFGTTMISVVFAVYVIGVVAGLLVAGAHAERIRRRPLLGAALALQILAAAVFLAWPDLPGILTGRVLSGLSIGLLSGPATAYLIELRRRALPDGDPRQAEVVATAANLGGIAAGPLLSGVLAEWAPAPLRLPFVVIGALLALAAILLATVPETTETTAARANRRPLATAPDQRHLFLASCFGGLLAFAMFGLFSALSPTFLSGTLGYHSHALAGLVAFVGLGAAAFGQVGLRKLPPRPAMRTVVVAMPVGLALIVGGVWAGSLGLFILGGVLTGGAAGLLFRACLTTVVQLSTPERRAGMLATLFVTGYSGLAIPVIGLGLATQLAGTRGALAGFATLTLAGLAAVAAVRLRPEQRLEMS</sequence>
<proteinExistence type="predicted"/>
<dbReference type="InterPro" id="IPR020846">
    <property type="entry name" value="MFS_dom"/>
</dbReference>
<dbReference type="Pfam" id="PF07690">
    <property type="entry name" value="MFS_1"/>
    <property type="match status" value="1"/>
</dbReference>
<feature type="domain" description="Major facilitator superfamily (MFS) profile" evidence="8">
    <location>
        <begin position="1"/>
        <end position="403"/>
    </location>
</feature>
<keyword evidence="5 7" id="KW-1133">Transmembrane helix</keyword>
<dbReference type="GO" id="GO:0022857">
    <property type="term" value="F:transmembrane transporter activity"/>
    <property type="evidence" value="ECO:0007669"/>
    <property type="project" value="InterPro"/>
</dbReference>
<feature type="transmembrane region" description="Helical" evidence="7">
    <location>
        <begin position="286"/>
        <end position="306"/>
    </location>
</feature>
<evidence type="ECO:0000256" key="2">
    <source>
        <dbReference type="ARBA" id="ARBA00022448"/>
    </source>
</evidence>
<dbReference type="AlphaFoldDB" id="A0A3D9ZWG1"/>
<dbReference type="PROSITE" id="PS50850">
    <property type="entry name" value="MFS"/>
    <property type="match status" value="1"/>
</dbReference>
<keyword evidence="2" id="KW-0813">Transport</keyword>